<comment type="subcellular location">
    <subcellularLocation>
        <location evidence="1 8">Cell membrane</location>
        <topology evidence="1 8">Multi-pass membrane protein</topology>
    </subcellularLocation>
</comment>
<organism evidence="10 11">
    <name type="scientific">Populus deltoides</name>
    <name type="common">Eastern poplar</name>
    <name type="synonym">Eastern cottonwood</name>
    <dbReference type="NCBI Taxonomy" id="3696"/>
    <lineage>
        <taxon>Eukaryota</taxon>
        <taxon>Viridiplantae</taxon>
        <taxon>Streptophyta</taxon>
        <taxon>Embryophyta</taxon>
        <taxon>Tracheophyta</taxon>
        <taxon>Spermatophyta</taxon>
        <taxon>Magnoliopsida</taxon>
        <taxon>eudicotyledons</taxon>
        <taxon>Gunneridae</taxon>
        <taxon>Pentapetalae</taxon>
        <taxon>rosids</taxon>
        <taxon>fabids</taxon>
        <taxon>Malpighiales</taxon>
        <taxon>Salicaceae</taxon>
        <taxon>Saliceae</taxon>
        <taxon>Populus</taxon>
    </lineage>
</organism>
<comment type="caution">
    <text evidence="10">The sequence shown here is derived from an EMBL/GenBank/DDBJ whole genome shotgun (WGS) entry which is preliminary data.</text>
</comment>
<feature type="domain" description="Casparian strip membrane protein" evidence="9">
    <location>
        <begin position="19"/>
        <end position="161"/>
    </location>
</feature>
<evidence type="ECO:0000256" key="3">
    <source>
        <dbReference type="ARBA" id="ARBA00011489"/>
    </source>
</evidence>
<evidence type="ECO:0000259" key="9">
    <source>
        <dbReference type="Pfam" id="PF04535"/>
    </source>
</evidence>
<proteinExistence type="inferred from homology"/>
<evidence type="ECO:0000256" key="2">
    <source>
        <dbReference type="ARBA" id="ARBA00007651"/>
    </source>
</evidence>
<evidence type="ECO:0000256" key="4">
    <source>
        <dbReference type="ARBA" id="ARBA00022475"/>
    </source>
</evidence>
<evidence type="ECO:0000256" key="5">
    <source>
        <dbReference type="ARBA" id="ARBA00022692"/>
    </source>
</evidence>
<dbReference type="PANTHER" id="PTHR33573:SF40">
    <property type="entry name" value="CASP-LIKE PROTEIN 4D2"/>
    <property type="match status" value="1"/>
</dbReference>
<evidence type="ECO:0000256" key="8">
    <source>
        <dbReference type="RuleBase" id="RU361233"/>
    </source>
</evidence>
<sequence>MTAPTAPSMAAPPAPSMVSRMTALFLRVLTFAFLMVSLVILTTNTGTIETGIDEFKVRSKDFYSYRYMLAAIAFGLTYTILQIALTLNHISKRNGAQTSGDSNLVFDFYGDKVVSYILATGAAVALGATKELKTQLAGLGGDNFFNKGYASASLLLLGFVCTAILSVFSSYALPKKV</sequence>
<reference evidence="10" key="1">
    <citation type="journal article" date="2021" name="J. Hered.">
        <title>Genome Assembly of Salicaceae Populus deltoides (Eastern Cottonwood) I-69 Based on Nanopore Sequencing and Hi-C Technologies.</title>
        <authorList>
            <person name="Bai S."/>
            <person name="Wu H."/>
            <person name="Zhang J."/>
            <person name="Pan Z."/>
            <person name="Zhao W."/>
            <person name="Li Z."/>
            <person name="Tong C."/>
        </authorList>
    </citation>
    <scope>NUCLEOTIDE SEQUENCE</scope>
    <source>
        <tissue evidence="10">Leaf</tissue>
    </source>
</reference>
<evidence type="ECO:0000256" key="1">
    <source>
        <dbReference type="ARBA" id="ARBA00004651"/>
    </source>
</evidence>
<evidence type="ECO:0000256" key="6">
    <source>
        <dbReference type="ARBA" id="ARBA00022989"/>
    </source>
</evidence>
<keyword evidence="4 8" id="KW-1003">Cell membrane</keyword>
<dbReference type="InterPro" id="IPR006702">
    <property type="entry name" value="CASP_dom"/>
</dbReference>
<feature type="transmembrane region" description="Helical" evidence="8">
    <location>
        <begin position="65"/>
        <end position="87"/>
    </location>
</feature>
<feature type="transmembrane region" description="Helical" evidence="8">
    <location>
        <begin position="24"/>
        <end position="45"/>
    </location>
</feature>
<dbReference type="PANTHER" id="PTHR33573">
    <property type="entry name" value="CASP-LIKE PROTEIN 4A4"/>
    <property type="match status" value="1"/>
</dbReference>
<evidence type="ECO:0000256" key="7">
    <source>
        <dbReference type="ARBA" id="ARBA00023136"/>
    </source>
</evidence>
<feature type="transmembrane region" description="Helical" evidence="8">
    <location>
        <begin position="149"/>
        <end position="173"/>
    </location>
</feature>
<keyword evidence="6 8" id="KW-1133">Transmembrane helix</keyword>
<accession>A0A8T2XW73</accession>
<comment type="similarity">
    <text evidence="2 8">Belongs to the Casparian strip membrane proteins (CASP) family.</text>
</comment>
<comment type="caution">
    <text evidence="8">Lacks conserved residue(s) required for the propagation of feature annotation.</text>
</comment>
<dbReference type="AlphaFoldDB" id="A0A8T2XW73"/>
<keyword evidence="7 8" id="KW-0472">Membrane</keyword>
<evidence type="ECO:0000313" key="10">
    <source>
        <dbReference type="EMBL" id="KAH8497092.1"/>
    </source>
</evidence>
<evidence type="ECO:0000313" key="11">
    <source>
        <dbReference type="Proteomes" id="UP000807159"/>
    </source>
</evidence>
<dbReference type="Pfam" id="PF04535">
    <property type="entry name" value="CASP_dom"/>
    <property type="match status" value="1"/>
</dbReference>
<keyword evidence="11" id="KW-1185">Reference proteome</keyword>
<dbReference type="EMBL" id="JACEGQ020000010">
    <property type="protein sequence ID" value="KAH8497092.1"/>
    <property type="molecule type" value="Genomic_DNA"/>
</dbReference>
<protein>
    <recommendedName>
        <fullName evidence="8">CASP-like protein</fullName>
    </recommendedName>
</protein>
<name>A0A8T2XW73_POPDE</name>
<dbReference type="GO" id="GO:0005886">
    <property type="term" value="C:plasma membrane"/>
    <property type="evidence" value="ECO:0007669"/>
    <property type="project" value="UniProtKB-SubCell"/>
</dbReference>
<comment type="subunit">
    <text evidence="3 8">Homodimer and heterodimers.</text>
</comment>
<keyword evidence="5 8" id="KW-0812">Transmembrane</keyword>
<gene>
    <name evidence="10" type="ORF">H0E87_019699</name>
</gene>
<dbReference type="Proteomes" id="UP000807159">
    <property type="component" value="Chromosome 10"/>
</dbReference>